<proteinExistence type="predicted"/>
<evidence type="ECO:0000313" key="1">
    <source>
        <dbReference type="EMBL" id="SJL17752.1"/>
    </source>
</evidence>
<organism evidence="1 2">
    <name type="scientific">Armillaria ostoyae</name>
    <name type="common">Armillaria root rot fungus</name>
    <dbReference type="NCBI Taxonomy" id="47428"/>
    <lineage>
        <taxon>Eukaryota</taxon>
        <taxon>Fungi</taxon>
        <taxon>Dikarya</taxon>
        <taxon>Basidiomycota</taxon>
        <taxon>Agaricomycotina</taxon>
        <taxon>Agaricomycetes</taxon>
        <taxon>Agaricomycetidae</taxon>
        <taxon>Agaricales</taxon>
        <taxon>Marasmiineae</taxon>
        <taxon>Physalacriaceae</taxon>
        <taxon>Armillaria</taxon>
    </lineage>
</organism>
<keyword evidence="2" id="KW-1185">Reference proteome</keyword>
<dbReference type="EMBL" id="FUEG01000048">
    <property type="protein sequence ID" value="SJL17752.1"/>
    <property type="molecule type" value="Genomic_DNA"/>
</dbReference>
<protein>
    <submittedName>
        <fullName evidence="1">Uncharacterized protein</fullName>
    </submittedName>
</protein>
<gene>
    <name evidence="1" type="ORF">ARMOST_21313</name>
</gene>
<name>A0A284S9S6_ARMOS</name>
<dbReference type="AlphaFoldDB" id="A0A284S9S6"/>
<dbReference type="OrthoDB" id="10596940at2759"/>
<dbReference type="Proteomes" id="UP000219338">
    <property type="component" value="Unassembled WGS sequence"/>
</dbReference>
<accession>A0A284S9S6</accession>
<sequence>MVYSHLVLPKYYSTCSLTRSARITAEDRSCRTADKNRRLGLQQMSRYRLPADLWSFLSRDSEELCDWREDGHKVGQVRVSHSHALGDSPCNDHAKGKKASGRSFMLLCRCVVSRTNRSARRKNQDLNVTNCLVASDRGDRLSSSVNGPSFSRRHHRRDHRQFGVFCYVETLLSLRSEAKRLALAGEAVQWSRTIIIHADTLLKICYPFANAERSMPHYRQPLLQSVRIRSRSVSYCL</sequence>
<reference evidence="2" key="1">
    <citation type="journal article" date="2017" name="Nat. Ecol. Evol.">
        <title>Genome expansion and lineage-specific genetic innovations in the forest pathogenic fungi Armillaria.</title>
        <authorList>
            <person name="Sipos G."/>
            <person name="Prasanna A.N."/>
            <person name="Walter M.C."/>
            <person name="O'Connor E."/>
            <person name="Balint B."/>
            <person name="Krizsan K."/>
            <person name="Kiss B."/>
            <person name="Hess J."/>
            <person name="Varga T."/>
            <person name="Slot J."/>
            <person name="Riley R."/>
            <person name="Boka B."/>
            <person name="Rigling D."/>
            <person name="Barry K."/>
            <person name="Lee J."/>
            <person name="Mihaltcheva S."/>
            <person name="LaButti K."/>
            <person name="Lipzen A."/>
            <person name="Waldron R."/>
            <person name="Moloney N.M."/>
            <person name="Sperisen C."/>
            <person name="Kredics L."/>
            <person name="Vagvoelgyi C."/>
            <person name="Patrignani A."/>
            <person name="Fitzpatrick D."/>
            <person name="Nagy I."/>
            <person name="Doyle S."/>
            <person name="Anderson J.B."/>
            <person name="Grigoriev I.V."/>
            <person name="Gueldener U."/>
            <person name="Muensterkoetter M."/>
            <person name="Nagy L.G."/>
        </authorList>
    </citation>
    <scope>NUCLEOTIDE SEQUENCE [LARGE SCALE GENOMIC DNA]</scope>
    <source>
        <strain evidence="2">C18/9</strain>
    </source>
</reference>
<evidence type="ECO:0000313" key="2">
    <source>
        <dbReference type="Proteomes" id="UP000219338"/>
    </source>
</evidence>